<dbReference type="Pfam" id="PF05685">
    <property type="entry name" value="Uma2"/>
    <property type="match status" value="1"/>
</dbReference>
<organism evidence="2 3">
    <name type="scientific">Salicibibacter kimchii</name>
    <dbReference type="NCBI Taxonomy" id="2099786"/>
    <lineage>
        <taxon>Bacteria</taxon>
        <taxon>Bacillati</taxon>
        <taxon>Bacillota</taxon>
        <taxon>Bacilli</taxon>
        <taxon>Bacillales</taxon>
        <taxon>Bacillaceae</taxon>
        <taxon>Salicibibacter</taxon>
    </lineage>
</organism>
<dbReference type="InterPro" id="IPR008538">
    <property type="entry name" value="Uma2"/>
</dbReference>
<dbReference type="Gene3D" id="3.90.1570.10">
    <property type="entry name" value="tt1808, chain A"/>
    <property type="match status" value="1"/>
</dbReference>
<accession>A0A345C2R6</accession>
<gene>
    <name evidence="2" type="ORF">DT065_16905</name>
</gene>
<feature type="domain" description="Putative restriction endonuclease" evidence="1">
    <location>
        <begin position="20"/>
        <end position="182"/>
    </location>
</feature>
<dbReference type="InterPro" id="IPR012296">
    <property type="entry name" value="Nuclease_put_TT1808"/>
</dbReference>
<protein>
    <submittedName>
        <fullName evidence="2">Uma2 family endonuclease</fullName>
    </submittedName>
</protein>
<evidence type="ECO:0000313" key="2">
    <source>
        <dbReference type="EMBL" id="AXF57497.1"/>
    </source>
</evidence>
<dbReference type="InterPro" id="IPR011335">
    <property type="entry name" value="Restrct_endonuc-II-like"/>
</dbReference>
<proteinExistence type="predicted"/>
<dbReference type="Proteomes" id="UP000252100">
    <property type="component" value="Chromosome"/>
</dbReference>
<dbReference type="OrthoDB" id="9808428at2"/>
<dbReference type="PANTHER" id="PTHR34107:SF4">
    <property type="entry name" value="SLL1222 PROTEIN"/>
    <property type="match status" value="1"/>
</dbReference>
<dbReference type="SUPFAM" id="SSF52980">
    <property type="entry name" value="Restriction endonuclease-like"/>
    <property type="match status" value="1"/>
</dbReference>
<keyword evidence="2" id="KW-0540">Nuclease</keyword>
<reference evidence="2 3" key="1">
    <citation type="journal article" date="2018" name="J. Microbiol.">
        <title>Salicibibacter kimchii gen. nov., sp. nov., a moderately halophilic and alkalitolerant bacterium in the family Bacillaceae, isolated from kimchi.</title>
        <authorList>
            <person name="Jang J.Y."/>
            <person name="Oh Y.J."/>
            <person name="Lim S.K."/>
            <person name="Park H.K."/>
            <person name="Lee C."/>
            <person name="Kim J.Y."/>
            <person name="Lee M.A."/>
            <person name="Choi H.J."/>
        </authorList>
    </citation>
    <scope>NUCLEOTIDE SEQUENCE [LARGE SCALE GENOMIC DNA]</scope>
    <source>
        <strain evidence="2 3">NKC1-1</strain>
    </source>
</reference>
<evidence type="ECO:0000313" key="3">
    <source>
        <dbReference type="Proteomes" id="UP000252100"/>
    </source>
</evidence>
<keyword evidence="3" id="KW-1185">Reference proteome</keyword>
<dbReference type="KEGG" id="rue:DT065_16905"/>
<sequence>MSKKEDKHPSVREQVLTYNDYAALDDGNRYELVNGQLELMRPVPSTRHQLISYELNKKISASCENEYFILYAPIDLILSNSEVRQPDIVMVHRDRLNILSRKGIEGPPDLVVEILSPSTLKRDKMDKLQAYARFCIPEYWIVEPELGILEQHVLKKDTYELANIYHQDEPITSRILPCISFTMDKVMENIPNI</sequence>
<dbReference type="PANTHER" id="PTHR34107">
    <property type="entry name" value="SLL0198 PROTEIN-RELATED"/>
    <property type="match status" value="1"/>
</dbReference>
<dbReference type="EMBL" id="CP031092">
    <property type="protein sequence ID" value="AXF57497.1"/>
    <property type="molecule type" value="Genomic_DNA"/>
</dbReference>
<dbReference type="AlphaFoldDB" id="A0A345C2R6"/>
<dbReference type="CDD" id="cd06260">
    <property type="entry name" value="DUF820-like"/>
    <property type="match status" value="1"/>
</dbReference>
<dbReference type="RefSeq" id="WP_114375374.1">
    <property type="nucleotide sequence ID" value="NZ_CP031092.1"/>
</dbReference>
<dbReference type="GO" id="GO:0004519">
    <property type="term" value="F:endonuclease activity"/>
    <property type="evidence" value="ECO:0007669"/>
    <property type="project" value="UniProtKB-KW"/>
</dbReference>
<keyword evidence="2" id="KW-0255">Endonuclease</keyword>
<keyword evidence="2" id="KW-0378">Hydrolase</keyword>
<evidence type="ECO:0000259" key="1">
    <source>
        <dbReference type="Pfam" id="PF05685"/>
    </source>
</evidence>
<name>A0A345C2R6_9BACI</name>